<organism evidence="2 3">
    <name type="scientific">Hypholoma sublateritium (strain FD-334 SS-4)</name>
    <dbReference type="NCBI Taxonomy" id="945553"/>
    <lineage>
        <taxon>Eukaryota</taxon>
        <taxon>Fungi</taxon>
        <taxon>Dikarya</taxon>
        <taxon>Basidiomycota</taxon>
        <taxon>Agaricomycotina</taxon>
        <taxon>Agaricomycetes</taxon>
        <taxon>Agaricomycetidae</taxon>
        <taxon>Agaricales</taxon>
        <taxon>Agaricineae</taxon>
        <taxon>Strophariaceae</taxon>
        <taxon>Hypholoma</taxon>
    </lineage>
</organism>
<dbReference type="EMBL" id="KN817570">
    <property type="protein sequence ID" value="KJA20143.1"/>
    <property type="molecule type" value="Genomic_DNA"/>
</dbReference>
<name>A0A0D2M9Y4_HYPSF</name>
<feature type="compositionally biased region" description="Polar residues" evidence="1">
    <location>
        <begin position="10"/>
        <end position="22"/>
    </location>
</feature>
<keyword evidence="3" id="KW-1185">Reference proteome</keyword>
<evidence type="ECO:0000313" key="2">
    <source>
        <dbReference type="EMBL" id="KJA20143.1"/>
    </source>
</evidence>
<accession>A0A0D2M9Y4</accession>
<protein>
    <submittedName>
        <fullName evidence="2">Uncharacterized protein</fullName>
    </submittedName>
</protein>
<feature type="region of interest" description="Disordered" evidence="1">
    <location>
        <begin position="1"/>
        <end position="27"/>
    </location>
</feature>
<sequence length="83" mass="9308">MEMLDESREVVNTTHEQDQNMLSGLEIPSGFGSNTPFDLKVKPRILEFQPVGVNDSNRARYIAFASLVSEAERYVSALVPFFA</sequence>
<dbReference type="Proteomes" id="UP000054270">
    <property type="component" value="Unassembled WGS sequence"/>
</dbReference>
<reference evidence="3" key="1">
    <citation type="submission" date="2014-04" db="EMBL/GenBank/DDBJ databases">
        <title>Evolutionary Origins and Diversification of the Mycorrhizal Mutualists.</title>
        <authorList>
            <consortium name="DOE Joint Genome Institute"/>
            <consortium name="Mycorrhizal Genomics Consortium"/>
            <person name="Kohler A."/>
            <person name="Kuo A."/>
            <person name="Nagy L.G."/>
            <person name="Floudas D."/>
            <person name="Copeland A."/>
            <person name="Barry K.W."/>
            <person name="Cichocki N."/>
            <person name="Veneault-Fourrey C."/>
            <person name="LaButti K."/>
            <person name="Lindquist E.A."/>
            <person name="Lipzen A."/>
            <person name="Lundell T."/>
            <person name="Morin E."/>
            <person name="Murat C."/>
            <person name="Riley R."/>
            <person name="Ohm R."/>
            <person name="Sun H."/>
            <person name="Tunlid A."/>
            <person name="Henrissat B."/>
            <person name="Grigoriev I.V."/>
            <person name="Hibbett D.S."/>
            <person name="Martin F."/>
        </authorList>
    </citation>
    <scope>NUCLEOTIDE SEQUENCE [LARGE SCALE GENOMIC DNA]</scope>
    <source>
        <strain evidence="3">FD-334 SS-4</strain>
    </source>
</reference>
<proteinExistence type="predicted"/>
<evidence type="ECO:0000256" key="1">
    <source>
        <dbReference type="SAM" id="MobiDB-lite"/>
    </source>
</evidence>
<dbReference type="AlphaFoldDB" id="A0A0D2M9Y4"/>
<evidence type="ECO:0000313" key="3">
    <source>
        <dbReference type="Proteomes" id="UP000054270"/>
    </source>
</evidence>
<gene>
    <name evidence="2" type="ORF">HYPSUDRAFT_43501</name>
</gene>